<feature type="domain" description="RRM" evidence="16">
    <location>
        <begin position="216"/>
        <end position="293"/>
    </location>
</feature>
<dbReference type="InterPro" id="IPR012677">
    <property type="entry name" value="Nucleotide-bd_a/b_plait_sf"/>
</dbReference>
<dbReference type="SMART" id="SM00360">
    <property type="entry name" value="RRM"/>
    <property type="match status" value="4"/>
</dbReference>
<dbReference type="PANTHER" id="PTHR24012">
    <property type="entry name" value="RNA BINDING PROTEIN"/>
    <property type="match status" value="1"/>
</dbReference>
<feature type="region of interest" description="Disordered" evidence="15">
    <location>
        <begin position="1"/>
        <end position="35"/>
    </location>
</feature>
<comment type="caution">
    <text evidence="18">The sequence shown here is derived from an EMBL/GenBank/DDBJ whole genome shotgun (WGS) entry which is preliminary data.</text>
</comment>
<keyword evidence="19" id="KW-1185">Reference proteome</keyword>
<feature type="compositionally biased region" description="Low complexity" evidence="15">
    <location>
        <begin position="484"/>
        <end position="497"/>
    </location>
</feature>
<dbReference type="InterPro" id="IPR002004">
    <property type="entry name" value="PABP_HYD_C"/>
</dbReference>
<dbReference type="Pfam" id="PF00076">
    <property type="entry name" value="RRM_1"/>
    <property type="match status" value="4"/>
</dbReference>
<evidence type="ECO:0000256" key="6">
    <source>
        <dbReference type="ARBA" id="ARBA00022664"/>
    </source>
</evidence>
<protein>
    <recommendedName>
        <fullName evidence="14">Polyadenylate-binding protein</fullName>
        <shortName evidence="14">PABP</shortName>
    </recommendedName>
</protein>
<evidence type="ECO:0000256" key="4">
    <source>
        <dbReference type="ARBA" id="ARBA00022448"/>
    </source>
</evidence>
<feature type="domain" description="RRM" evidence="16">
    <location>
        <begin position="35"/>
        <end position="113"/>
    </location>
</feature>
<evidence type="ECO:0000256" key="7">
    <source>
        <dbReference type="ARBA" id="ARBA00022737"/>
    </source>
</evidence>
<proteinExistence type="inferred from homology"/>
<evidence type="ECO:0000313" key="18">
    <source>
        <dbReference type="EMBL" id="OZJ03571.1"/>
    </source>
</evidence>
<gene>
    <name evidence="18" type="ORF">BZG36_03098</name>
</gene>
<organism evidence="18 19">
    <name type="scientific">Bifiguratus adelaidae</name>
    <dbReference type="NCBI Taxonomy" id="1938954"/>
    <lineage>
        <taxon>Eukaryota</taxon>
        <taxon>Fungi</taxon>
        <taxon>Fungi incertae sedis</taxon>
        <taxon>Mucoromycota</taxon>
        <taxon>Mucoromycotina</taxon>
        <taxon>Endogonomycetes</taxon>
        <taxon>Endogonales</taxon>
        <taxon>Endogonales incertae sedis</taxon>
        <taxon>Bifiguratus</taxon>
    </lineage>
</organism>
<name>A0A261XZ09_9FUNG</name>
<dbReference type="FunFam" id="3.30.70.330:FF:000441">
    <property type="entry name" value="Polyadenylate-binding protein"/>
    <property type="match status" value="1"/>
</dbReference>
<evidence type="ECO:0000256" key="15">
    <source>
        <dbReference type="SAM" id="MobiDB-lite"/>
    </source>
</evidence>
<dbReference type="FunFam" id="3.30.70.330:FF:000003">
    <property type="entry name" value="Polyadenylate-binding protein"/>
    <property type="match status" value="1"/>
</dbReference>
<dbReference type="GO" id="GO:0051028">
    <property type="term" value="P:mRNA transport"/>
    <property type="evidence" value="ECO:0007669"/>
    <property type="project" value="UniProtKB-KW"/>
</dbReference>
<reference evidence="18 19" key="1">
    <citation type="journal article" date="2017" name="Mycologia">
        <title>Bifiguratus adelaidae, gen. et sp. nov., a new member of Mucoromycotina in endophytic and soil-dwelling habitats.</title>
        <authorList>
            <person name="Torres-Cruz T.J."/>
            <person name="Billingsley Tobias T.L."/>
            <person name="Almatruk M."/>
            <person name="Hesse C."/>
            <person name="Kuske C.R."/>
            <person name="Desiro A."/>
            <person name="Benucci G.M."/>
            <person name="Bonito G."/>
            <person name="Stajich J.E."/>
            <person name="Dunlap C."/>
            <person name="Arnold A.E."/>
            <person name="Porras-Alfaro A."/>
        </authorList>
    </citation>
    <scope>NUCLEOTIDE SEQUENCE [LARGE SCALE GENOMIC DNA]</scope>
    <source>
        <strain evidence="18 19">AZ0501</strain>
    </source>
</reference>
<keyword evidence="6" id="KW-0507">mRNA processing</keyword>
<feature type="domain" description="RRM" evidence="16">
    <location>
        <begin position="123"/>
        <end position="200"/>
    </location>
</feature>
<dbReference type="FunFam" id="3.30.70.330:FF:000355">
    <property type="entry name" value="Polyadenylate-binding protein"/>
    <property type="match status" value="1"/>
</dbReference>
<dbReference type="CDD" id="cd12381">
    <property type="entry name" value="RRM4_I_PABPs"/>
    <property type="match status" value="1"/>
</dbReference>
<dbReference type="InterPro" id="IPR003954">
    <property type="entry name" value="RRM_euk-type"/>
</dbReference>
<evidence type="ECO:0000256" key="1">
    <source>
        <dbReference type="ARBA" id="ARBA00004123"/>
    </source>
</evidence>
<evidence type="ECO:0000256" key="13">
    <source>
        <dbReference type="PROSITE-ProRule" id="PRU00176"/>
    </source>
</evidence>
<evidence type="ECO:0000256" key="3">
    <source>
        <dbReference type="ARBA" id="ARBA00008557"/>
    </source>
</evidence>
<dbReference type="InterPro" id="IPR045305">
    <property type="entry name" value="RRM2_I_PABPs"/>
</dbReference>
<dbReference type="SUPFAM" id="SSF63570">
    <property type="entry name" value="PABC (PABP) domain"/>
    <property type="match status" value="1"/>
</dbReference>
<dbReference type="GO" id="GO:0005634">
    <property type="term" value="C:nucleus"/>
    <property type="evidence" value="ECO:0007669"/>
    <property type="project" value="UniProtKB-SubCell"/>
</dbReference>
<dbReference type="FunFam" id="1.10.1900.10:FF:000004">
    <property type="entry name" value="Polyadenylate-binding protein"/>
    <property type="match status" value="1"/>
</dbReference>
<dbReference type="FunFam" id="3.30.70.330:FF:000590">
    <property type="entry name" value="Polyadenylate-binding protein 5"/>
    <property type="match status" value="1"/>
</dbReference>
<dbReference type="Proteomes" id="UP000242875">
    <property type="component" value="Unassembled WGS sequence"/>
</dbReference>
<keyword evidence="8" id="KW-0509">mRNA transport</keyword>
<dbReference type="OrthoDB" id="19742at2759"/>
<keyword evidence="7" id="KW-0677">Repeat</keyword>
<keyword evidence="11" id="KW-0539">Nucleus</keyword>
<dbReference type="EMBL" id="MVBO01000079">
    <property type="protein sequence ID" value="OZJ03571.1"/>
    <property type="molecule type" value="Genomic_DNA"/>
</dbReference>
<dbReference type="GO" id="GO:0006397">
    <property type="term" value="P:mRNA processing"/>
    <property type="evidence" value="ECO:0007669"/>
    <property type="project" value="UniProtKB-KW"/>
</dbReference>
<dbReference type="InterPro" id="IPR000504">
    <property type="entry name" value="RRM_dom"/>
</dbReference>
<dbReference type="Pfam" id="PF00658">
    <property type="entry name" value="MLLE"/>
    <property type="match status" value="1"/>
</dbReference>
<dbReference type="SMART" id="SM00361">
    <property type="entry name" value="RRM_1"/>
    <property type="match status" value="4"/>
</dbReference>
<evidence type="ECO:0000256" key="11">
    <source>
        <dbReference type="ARBA" id="ARBA00023242"/>
    </source>
</evidence>
<evidence type="ECO:0000259" key="16">
    <source>
        <dbReference type="PROSITE" id="PS50102"/>
    </source>
</evidence>
<dbReference type="NCBIfam" id="TIGR01628">
    <property type="entry name" value="PABP-1234"/>
    <property type="match status" value="1"/>
</dbReference>
<dbReference type="CDD" id="cd12378">
    <property type="entry name" value="RRM1_I_PABPs"/>
    <property type="match status" value="1"/>
</dbReference>
<dbReference type="Gene3D" id="1.10.1900.10">
    <property type="entry name" value="c-terminal domain of poly(a) binding protein"/>
    <property type="match status" value="1"/>
</dbReference>
<dbReference type="InterPro" id="IPR006515">
    <property type="entry name" value="PABP_1234"/>
</dbReference>
<accession>A0A261XZ09</accession>
<dbReference type="CDD" id="cd12380">
    <property type="entry name" value="RRM3_I_PABPs"/>
    <property type="match status" value="1"/>
</dbReference>
<comment type="subcellular location">
    <subcellularLocation>
        <location evidence="2 14">Cytoplasm</location>
    </subcellularLocation>
    <subcellularLocation>
        <location evidence="1">Nucleus</location>
    </subcellularLocation>
</comment>
<dbReference type="InterPro" id="IPR035979">
    <property type="entry name" value="RBD_domain_sf"/>
</dbReference>
<evidence type="ECO:0000256" key="9">
    <source>
        <dbReference type="ARBA" id="ARBA00022845"/>
    </source>
</evidence>
<keyword evidence="10 13" id="KW-0694">RNA-binding</keyword>
<dbReference type="PROSITE" id="PS50102">
    <property type="entry name" value="RRM"/>
    <property type="match status" value="4"/>
</dbReference>
<evidence type="ECO:0000256" key="8">
    <source>
        <dbReference type="ARBA" id="ARBA00022816"/>
    </source>
</evidence>
<feature type="compositionally biased region" description="Polar residues" evidence="15">
    <location>
        <begin position="509"/>
        <end position="524"/>
    </location>
</feature>
<dbReference type="InterPro" id="IPR036053">
    <property type="entry name" value="PABP-dom"/>
</dbReference>
<dbReference type="GO" id="GO:0005737">
    <property type="term" value="C:cytoplasm"/>
    <property type="evidence" value="ECO:0007669"/>
    <property type="project" value="UniProtKB-SubCell"/>
</dbReference>
<dbReference type="CDD" id="cd12379">
    <property type="entry name" value="RRM2_I_PABPs"/>
    <property type="match status" value="1"/>
</dbReference>
<dbReference type="Gene3D" id="3.30.70.330">
    <property type="match status" value="4"/>
</dbReference>
<dbReference type="PROSITE" id="PS51309">
    <property type="entry name" value="PABC"/>
    <property type="match status" value="1"/>
</dbReference>
<evidence type="ECO:0000256" key="12">
    <source>
        <dbReference type="ARBA" id="ARBA00024761"/>
    </source>
</evidence>
<evidence type="ECO:0000259" key="17">
    <source>
        <dbReference type="PROSITE" id="PS51309"/>
    </source>
</evidence>
<keyword evidence="9" id="KW-0810">Translation regulation</keyword>
<dbReference type="SMART" id="SM00517">
    <property type="entry name" value="PolyA"/>
    <property type="match status" value="1"/>
</dbReference>
<keyword evidence="5 14" id="KW-0963">Cytoplasm</keyword>
<dbReference type="GO" id="GO:0003723">
    <property type="term" value="F:RNA binding"/>
    <property type="evidence" value="ECO:0007669"/>
    <property type="project" value="UniProtKB-UniRule"/>
</dbReference>
<dbReference type="AlphaFoldDB" id="A0A261XZ09"/>
<dbReference type="GO" id="GO:0006417">
    <property type="term" value="P:regulation of translation"/>
    <property type="evidence" value="ECO:0007669"/>
    <property type="project" value="UniProtKB-KW"/>
</dbReference>
<evidence type="ECO:0000256" key="5">
    <source>
        <dbReference type="ARBA" id="ARBA00022490"/>
    </source>
</evidence>
<feature type="region of interest" description="Disordered" evidence="15">
    <location>
        <begin position="451"/>
        <end position="539"/>
    </location>
</feature>
<feature type="domain" description="RRM" evidence="16">
    <location>
        <begin position="319"/>
        <end position="396"/>
    </location>
</feature>
<keyword evidence="4" id="KW-0813">Transport</keyword>
<evidence type="ECO:0000256" key="10">
    <source>
        <dbReference type="ARBA" id="ARBA00022884"/>
    </source>
</evidence>
<dbReference type="SUPFAM" id="SSF54928">
    <property type="entry name" value="RNA-binding domain, RBD"/>
    <property type="match status" value="2"/>
</dbReference>
<comment type="function">
    <text evidence="12">Binds the poly(A) tail of mRNA. Appears to be an important mediator of the multiple roles of the poly(A) tail in mRNA biogenesis, stability and translation. In the nucleus, involved in both mRNA cleavage and polyadenylation. Is also required for efficient mRNA export to the cytoplasm. Acts in concert with a poly(A)-specific nuclease (PAN) to affect poly(A) tail shortening, which may occur concomitantly with either nucleocytoplasmic mRNA transport or translational initiation. In the cytoplasm, stimulates translation initiation and regulates mRNA decay through translation termination-coupled poly(A) shortening, probably mediated by PAN.</text>
</comment>
<evidence type="ECO:0000256" key="2">
    <source>
        <dbReference type="ARBA" id="ARBA00004496"/>
    </source>
</evidence>
<sequence>MSDPSTPTQDTTPVSSADHSQTSSPAPSATQPASTSLYVGELDPSVTEAMLFEMFNMVGPVASIRVCRDAVTRRSLGYAYVNYHNAADGERALETLNYTLIKGKPCRIMWSQRDPSLRRTGAGNIFIKNLDTAIDNKALHDTFSAFGPILSCKVATDHEGNSKGYGFVHYETSEAAEQAIANVNGMLLNDKKVYVGHHVPRKERQSRSEELKQQFTNVYIKNLDTEVTDNELEELCKKFGNITSAVVQKDDEGKSKGFGFVNFETHEAAAKAVEELNESDYKGQNLFVSRAQKKSEREEELRKQYEAQKMERLGKYQGVNLYVKNLDEDVDDDKLRQEFAVYGNITSAKVMRDDKDVSKGFGFVCFASPDEATKAVTEMNGRMIGSKPVYVALAQRKEARKSQLEAQMLRNQQRMPPMGMPMGGPGGFVGAPMYYPPAGFMGPGQRPMYAPQPGMHMMPRPRWGQPGQGMGMPPGAYPQPPQPYMQMPNRPQRPQANNLRGNYKYNPQRPAQQSAPSSVDNASNGDDLASTLASAPEEQRKQILGEKLYPLIAEKHTDMAGKITGMLLEMDNTELLHLVEDSDALDAKINEAIDVLNRHNAAVEETTA</sequence>
<dbReference type="InterPro" id="IPR034364">
    <property type="entry name" value="PABP_RRM1"/>
</dbReference>
<evidence type="ECO:0000313" key="19">
    <source>
        <dbReference type="Proteomes" id="UP000242875"/>
    </source>
</evidence>
<feature type="domain" description="PABC" evidence="17">
    <location>
        <begin position="524"/>
        <end position="601"/>
    </location>
</feature>
<comment type="similarity">
    <text evidence="3 14">Belongs to the polyadenylate-binding protein type-1 family.</text>
</comment>
<evidence type="ECO:0000256" key="14">
    <source>
        <dbReference type="RuleBase" id="RU362004"/>
    </source>
</evidence>